<dbReference type="Proteomes" id="UP000078492">
    <property type="component" value="Unassembled WGS sequence"/>
</dbReference>
<proteinExistence type="predicted"/>
<keyword evidence="4" id="KW-1185">Reference proteome</keyword>
<dbReference type="AlphaFoldDB" id="A0A151J7I9"/>
<dbReference type="PROSITE" id="PS50966">
    <property type="entry name" value="ZF_SWIM"/>
    <property type="match status" value="1"/>
</dbReference>
<keyword evidence="1" id="KW-0863">Zinc-finger</keyword>
<evidence type="ECO:0000259" key="2">
    <source>
        <dbReference type="PROSITE" id="PS50966"/>
    </source>
</evidence>
<dbReference type="EMBL" id="KQ979674">
    <property type="protein sequence ID" value="KYN19876.1"/>
    <property type="molecule type" value="Genomic_DNA"/>
</dbReference>
<accession>A0A151J7I9</accession>
<gene>
    <name evidence="3" type="ORF">ALC57_07783</name>
</gene>
<evidence type="ECO:0000256" key="1">
    <source>
        <dbReference type="PROSITE-ProRule" id="PRU00325"/>
    </source>
</evidence>
<feature type="domain" description="SWIM-type" evidence="2">
    <location>
        <begin position="151"/>
        <end position="212"/>
    </location>
</feature>
<dbReference type="InterPro" id="IPR007527">
    <property type="entry name" value="Znf_SWIM"/>
</dbReference>
<keyword evidence="1" id="KW-0479">Metal-binding</keyword>
<reference evidence="3 4" key="1">
    <citation type="submission" date="2015-09" db="EMBL/GenBank/DDBJ databases">
        <title>Trachymyrmex cornetzi WGS genome.</title>
        <authorList>
            <person name="Nygaard S."/>
            <person name="Hu H."/>
            <person name="Boomsma J."/>
            <person name="Zhang G."/>
        </authorList>
    </citation>
    <scope>NUCLEOTIDE SEQUENCE [LARGE SCALE GENOMIC DNA]</scope>
    <source>
        <strain evidence="3">Tcor2-1</strain>
        <tissue evidence="3">Whole body</tissue>
    </source>
</reference>
<keyword evidence="1" id="KW-0862">Zinc</keyword>
<sequence length="268" mass="30682">MERELIEQAALLGTREKYIAWEQRCDNFIESVEEQSRAKRPRLSIGKRQSVITCIARLESLKDTVRGRFVHVGAGYGLRWREIETAFESRILTGAVINSGHIEPRQFLENACEIVLKRVQDAIEKHGSVKVNTAFNGEFVAGDKHAIKSITTKNFELYQESNVHECSCEKLQSHEVDCEKMNDCVIRLPRTTCDAHTTIHCHHITSVAITIASRGSRVNSKTWHIATSLEKLTSYLDKDKLKIIRSEFSTLSDEEFELLTRKDVFPYE</sequence>
<name>A0A151J7I9_9HYME</name>
<evidence type="ECO:0000313" key="3">
    <source>
        <dbReference type="EMBL" id="KYN19876.1"/>
    </source>
</evidence>
<protein>
    <recommendedName>
        <fullName evidence="2">SWIM-type domain-containing protein</fullName>
    </recommendedName>
</protein>
<dbReference type="GO" id="GO:0008270">
    <property type="term" value="F:zinc ion binding"/>
    <property type="evidence" value="ECO:0007669"/>
    <property type="project" value="UniProtKB-KW"/>
</dbReference>
<organism evidence="3 4">
    <name type="scientific">Trachymyrmex cornetzi</name>
    <dbReference type="NCBI Taxonomy" id="471704"/>
    <lineage>
        <taxon>Eukaryota</taxon>
        <taxon>Metazoa</taxon>
        <taxon>Ecdysozoa</taxon>
        <taxon>Arthropoda</taxon>
        <taxon>Hexapoda</taxon>
        <taxon>Insecta</taxon>
        <taxon>Pterygota</taxon>
        <taxon>Neoptera</taxon>
        <taxon>Endopterygota</taxon>
        <taxon>Hymenoptera</taxon>
        <taxon>Apocrita</taxon>
        <taxon>Aculeata</taxon>
        <taxon>Formicoidea</taxon>
        <taxon>Formicidae</taxon>
        <taxon>Myrmicinae</taxon>
        <taxon>Trachymyrmex</taxon>
    </lineage>
</organism>
<evidence type="ECO:0000313" key="4">
    <source>
        <dbReference type="Proteomes" id="UP000078492"/>
    </source>
</evidence>